<organism evidence="3 8">
    <name type="scientific">Adineta steineri</name>
    <dbReference type="NCBI Taxonomy" id="433720"/>
    <lineage>
        <taxon>Eukaryota</taxon>
        <taxon>Metazoa</taxon>
        <taxon>Spiralia</taxon>
        <taxon>Gnathifera</taxon>
        <taxon>Rotifera</taxon>
        <taxon>Eurotatoria</taxon>
        <taxon>Bdelloidea</taxon>
        <taxon>Adinetida</taxon>
        <taxon>Adinetidae</taxon>
        <taxon>Adineta</taxon>
    </lineage>
</organism>
<dbReference type="EMBL" id="CAJOAY010003034">
    <property type="protein sequence ID" value="CAF3997468.1"/>
    <property type="molecule type" value="Genomic_DNA"/>
</dbReference>
<dbReference type="AlphaFoldDB" id="A0A815L0C2"/>
<accession>A0A815L0C2</accession>
<evidence type="ECO:0000313" key="5">
    <source>
        <dbReference type="EMBL" id="CAF3699150.1"/>
    </source>
</evidence>
<protein>
    <submittedName>
        <fullName evidence="3">Uncharacterized protein</fullName>
    </submittedName>
</protein>
<dbReference type="EMBL" id="CAJOBB010000527">
    <property type="protein sequence ID" value="CAF3699150.1"/>
    <property type="molecule type" value="Genomic_DNA"/>
</dbReference>
<dbReference type="Proteomes" id="UP000663881">
    <property type="component" value="Unassembled WGS sequence"/>
</dbReference>
<feature type="chain" id="PRO_5036228122" evidence="1">
    <location>
        <begin position="24"/>
        <end position="114"/>
    </location>
</feature>
<comment type="caution">
    <text evidence="3">The sequence shown here is derived from an EMBL/GenBank/DDBJ whole genome shotgun (WGS) entry which is preliminary data.</text>
</comment>
<dbReference type="EMBL" id="CAJNOE010001193">
    <property type="protein sequence ID" value="CAF1399051.1"/>
    <property type="molecule type" value="Genomic_DNA"/>
</dbReference>
<evidence type="ECO:0000313" key="4">
    <source>
        <dbReference type="EMBL" id="CAF1430384.1"/>
    </source>
</evidence>
<dbReference type="Proteomes" id="UP000663891">
    <property type="component" value="Unassembled WGS sequence"/>
</dbReference>
<dbReference type="EMBL" id="CAJNOG010001034">
    <property type="protein sequence ID" value="CAF1400347.1"/>
    <property type="molecule type" value="Genomic_DNA"/>
</dbReference>
<evidence type="ECO:0000313" key="2">
    <source>
        <dbReference type="EMBL" id="CAF1399051.1"/>
    </source>
</evidence>
<dbReference type="Proteomes" id="UP000663868">
    <property type="component" value="Unassembled WGS sequence"/>
</dbReference>
<evidence type="ECO:0000313" key="7">
    <source>
        <dbReference type="EMBL" id="CAF3997468.1"/>
    </source>
</evidence>
<evidence type="ECO:0000313" key="3">
    <source>
        <dbReference type="EMBL" id="CAF1400347.1"/>
    </source>
</evidence>
<evidence type="ECO:0000256" key="1">
    <source>
        <dbReference type="SAM" id="SignalP"/>
    </source>
</evidence>
<sequence length="114" mass="12739">MSTLTTLTIICIILFTWNQMVDGLACYQCNNCNDPFMSTYVGVTYQNDTLPYSCVKTTTAYVTTRNILLNCTSFGTTGNGQWCCQNNLCNKASKNILTNAFSFSIITSILMIFF</sequence>
<dbReference type="Proteomes" id="UP000663844">
    <property type="component" value="Unassembled WGS sequence"/>
</dbReference>
<feature type="signal peptide" evidence="1">
    <location>
        <begin position="1"/>
        <end position="23"/>
    </location>
</feature>
<gene>
    <name evidence="2" type="ORF">IZO911_LOCUS39384</name>
    <name evidence="3" type="ORF">JYZ213_LOCUS37720</name>
    <name evidence="5" type="ORF">KXQ929_LOCUS10916</name>
    <name evidence="7" type="ORF">OKA104_LOCUS29579</name>
    <name evidence="6" type="ORF">OXD698_LOCUS26409</name>
    <name evidence="4" type="ORF">VCS650_LOCUS38267</name>
</gene>
<dbReference type="Proteomes" id="UP000663845">
    <property type="component" value="Unassembled WGS sequence"/>
</dbReference>
<dbReference type="OrthoDB" id="10041640at2759"/>
<evidence type="ECO:0000313" key="6">
    <source>
        <dbReference type="EMBL" id="CAF3946139.1"/>
    </source>
</evidence>
<dbReference type="EMBL" id="CAJNON010001121">
    <property type="protein sequence ID" value="CAF1430384.1"/>
    <property type="molecule type" value="Genomic_DNA"/>
</dbReference>
<keyword evidence="1" id="KW-0732">Signal</keyword>
<reference evidence="3" key="1">
    <citation type="submission" date="2021-02" db="EMBL/GenBank/DDBJ databases">
        <authorList>
            <person name="Nowell W R."/>
        </authorList>
    </citation>
    <scope>NUCLEOTIDE SEQUENCE</scope>
</reference>
<evidence type="ECO:0000313" key="8">
    <source>
        <dbReference type="Proteomes" id="UP000663845"/>
    </source>
</evidence>
<dbReference type="EMBL" id="CAJOAZ010002628">
    <property type="protein sequence ID" value="CAF3946139.1"/>
    <property type="molecule type" value="Genomic_DNA"/>
</dbReference>
<dbReference type="Proteomes" id="UP000663860">
    <property type="component" value="Unassembled WGS sequence"/>
</dbReference>
<proteinExistence type="predicted"/>
<name>A0A815L0C2_9BILA</name>